<reference evidence="2" key="1">
    <citation type="submission" date="2024-06" db="EMBL/GenBank/DDBJ databases">
        <title>A Novel Isolate, Dehalogenimonas sp. Strain 4OHTPN, Dechlorinates Aromatic 4 Hydroxy chlorothalonil by a Novel Reductive Dehalogenase.</title>
        <authorList>
            <person name="Liu G."/>
        </authorList>
    </citation>
    <scope>NUCLEOTIDE SEQUENCE</scope>
    <source>
        <strain evidence="2">4OHTPN</strain>
    </source>
</reference>
<evidence type="ECO:0000313" key="2">
    <source>
        <dbReference type="EMBL" id="XCH32477.1"/>
    </source>
</evidence>
<protein>
    <submittedName>
        <fullName evidence="2">DUF502 domain-containing protein</fullName>
    </submittedName>
</protein>
<dbReference type="EMBL" id="CP159307">
    <property type="protein sequence ID" value="XCH32477.1"/>
    <property type="molecule type" value="Genomic_DNA"/>
</dbReference>
<sequence length="218" mass="23978">MENRQQTPSGKENQHWLIRNMRRNFITGLLVIVPAALVTLALIWFFNTIDSILQPIIAIIFGREIIGLGFGITVVLIYLAGILASNIVGARIIQFGEWLVSRMPVLGQLYNASKQAITSLSGMSRSRAAFREVVLVEYPRKGLRTIGFITGELSDAKGKRLVAVYLPTTPVPTSGWLIVVPELEVTRINMPVDTAMKMVISGGIAAPHDLDITIPDSR</sequence>
<proteinExistence type="predicted"/>
<dbReference type="InterPro" id="IPR007462">
    <property type="entry name" value="COV1-like"/>
</dbReference>
<dbReference type="Pfam" id="PF04367">
    <property type="entry name" value="DUF502"/>
    <property type="match status" value="1"/>
</dbReference>
<evidence type="ECO:0000256" key="1">
    <source>
        <dbReference type="SAM" id="Phobius"/>
    </source>
</evidence>
<keyword evidence="1" id="KW-1133">Transmembrane helix</keyword>
<dbReference type="PANTHER" id="PTHR31876:SF26">
    <property type="entry name" value="PROTEIN LIKE COV 2"/>
    <property type="match status" value="1"/>
</dbReference>
<accession>A0AAU8G6K9</accession>
<name>A0AAU8G6K9_9CHLR</name>
<feature type="transmembrane region" description="Helical" evidence="1">
    <location>
        <begin position="66"/>
        <end position="93"/>
    </location>
</feature>
<keyword evidence="1" id="KW-0472">Membrane</keyword>
<dbReference type="AlphaFoldDB" id="A0AAU8G6K9"/>
<organism evidence="2">
    <name type="scientific">Dehalogenimonas sp. 4OHTPN</name>
    <dbReference type="NCBI Taxonomy" id="3166643"/>
    <lineage>
        <taxon>Bacteria</taxon>
        <taxon>Bacillati</taxon>
        <taxon>Chloroflexota</taxon>
        <taxon>Dehalococcoidia</taxon>
        <taxon>Dehalococcoidales</taxon>
        <taxon>Dehalococcoidaceae</taxon>
        <taxon>Dehalogenimonas</taxon>
    </lineage>
</organism>
<keyword evidence="1" id="KW-0812">Transmembrane</keyword>
<feature type="transmembrane region" description="Helical" evidence="1">
    <location>
        <begin position="25"/>
        <end position="46"/>
    </location>
</feature>
<dbReference type="RefSeq" id="WP_353713754.1">
    <property type="nucleotide sequence ID" value="NZ_CP159307.1"/>
</dbReference>
<gene>
    <name evidence="2" type="ORF">ABV300_04695</name>
</gene>
<dbReference type="PANTHER" id="PTHR31876">
    <property type="entry name" value="COV-LIKE PROTEIN 1"/>
    <property type="match status" value="1"/>
</dbReference>